<evidence type="ECO:0000313" key="2">
    <source>
        <dbReference type="EMBL" id="KAK3208888.1"/>
    </source>
</evidence>
<feature type="chain" id="PRO_5042879763" evidence="1">
    <location>
        <begin position="20"/>
        <end position="96"/>
    </location>
</feature>
<gene>
    <name evidence="2" type="ORF">GRF29_69g57395</name>
</gene>
<dbReference type="Proteomes" id="UP001280581">
    <property type="component" value="Unassembled WGS sequence"/>
</dbReference>
<feature type="signal peptide" evidence="1">
    <location>
        <begin position="1"/>
        <end position="19"/>
    </location>
</feature>
<dbReference type="EMBL" id="WVTA01000006">
    <property type="protein sequence ID" value="KAK3208888.1"/>
    <property type="molecule type" value="Genomic_DNA"/>
</dbReference>
<keyword evidence="3" id="KW-1185">Reference proteome</keyword>
<protein>
    <submittedName>
        <fullName evidence="2">Uncharacterized protein</fullName>
    </submittedName>
</protein>
<sequence>MHFPLLTTTLTLPPPLVAADFNLYKVNADTWWDSEHGFEVYASDPDCKRQVSWYGFKNDVSGETLGARCEGVGCQQNSVCIFDGWKEGDGRRMGVR</sequence>
<comment type="caution">
    <text evidence="2">The sequence shown here is derived from an EMBL/GenBank/DDBJ whole genome shotgun (WGS) entry which is preliminary data.</text>
</comment>
<proteinExistence type="predicted"/>
<evidence type="ECO:0000313" key="3">
    <source>
        <dbReference type="Proteomes" id="UP001280581"/>
    </source>
</evidence>
<name>A0AAN6LY32_9PLEO</name>
<evidence type="ECO:0000256" key="1">
    <source>
        <dbReference type="SAM" id="SignalP"/>
    </source>
</evidence>
<dbReference type="AlphaFoldDB" id="A0AAN6LY32"/>
<reference evidence="2 3" key="1">
    <citation type="submission" date="2021-02" db="EMBL/GenBank/DDBJ databases">
        <title>Genome assembly of Pseudopithomyces chartarum.</title>
        <authorList>
            <person name="Jauregui R."/>
            <person name="Singh J."/>
            <person name="Voisey C."/>
        </authorList>
    </citation>
    <scope>NUCLEOTIDE SEQUENCE [LARGE SCALE GENOMIC DNA]</scope>
    <source>
        <strain evidence="2 3">AGR01</strain>
    </source>
</reference>
<accession>A0AAN6LY32</accession>
<keyword evidence="1" id="KW-0732">Signal</keyword>
<organism evidence="2 3">
    <name type="scientific">Pseudopithomyces chartarum</name>
    <dbReference type="NCBI Taxonomy" id="1892770"/>
    <lineage>
        <taxon>Eukaryota</taxon>
        <taxon>Fungi</taxon>
        <taxon>Dikarya</taxon>
        <taxon>Ascomycota</taxon>
        <taxon>Pezizomycotina</taxon>
        <taxon>Dothideomycetes</taxon>
        <taxon>Pleosporomycetidae</taxon>
        <taxon>Pleosporales</taxon>
        <taxon>Massarineae</taxon>
        <taxon>Didymosphaeriaceae</taxon>
        <taxon>Pseudopithomyces</taxon>
    </lineage>
</organism>